<evidence type="ECO:0000259" key="1">
    <source>
        <dbReference type="PROSITE" id="PS51671"/>
    </source>
</evidence>
<name>A0A7T5EPG8_9BACL</name>
<organism evidence="2 4">
    <name type="scientific">Brevibacillus composti</name>
    <dbReference type="NCBI Taxonomy" id="2796470"/>
    <lineage>
        <taxon>Bacteria</taxon>
        <taxon>Bacillati</taxon>
        <taxon>Bacillota</taxon>
        <taxon>Bacilli</taxon>
        <taxon>Bacillales</taxon>
        <taxon>Paenibacillaceae</taxon>
        <taxon>Brevibacillus</taxon>
    </lineage>
</organism>
<proteinExistence type="predicted"/>
<dbReference type="Proteomes" id="UP000595847">
    <property type="component" value="Chromosome"/>
</dbReference>
<sequence>MTLSNEEDLRELARLIRKLEPKEQDRSITILAHENRELIAQALRQGLEGEVPVVTSSGEYANHLATVRIGENKYTIAQDWRDVYISEINYCPCRIPPRSHGLLVYHMDYPGVIYDVSRILADNRINISKLNVSREQKGKNALLISVTDEEISAEVAAAMETLPQITKVVSLQ</sequence>
<dbReference type="AlphaFoldDB" id="A0A7T5EPG8"/>
<dbReference type="PROSITE" id="PS51671">
    <property type="entry name" value="ACT"/>
    <property type="match status" value="1"/>
</dbReference>
<feature type="domain" description="ACT" evidence="1">
    <location>
        <begin position="101"/>
        <end position="172"/>
    </location>
</feature>
<dbReference type="EMBL" id="CP066308">
    <property type="protein sequence ID" value="QQE76359.1"/>
    <property type="molecule type" value="Genomic_DNA"/>
</dbReference>
<evidence type="ECO:0000313" key="4">
    <source>
        <dbReference type="Proteomes" id="UP000595847"/>
    </source>
</evidence>
<dbReference type="KEGG" id="bcop:JD108_11085"/>
<dbReference type="InterPro" id="IPR045865">
    <property type="entry name" value="ACT-like_dom_sf"/>
</dbReference>
<evidence type="ECO:0000313" key="5">
    <source>
        <dbReference type="Proteomes" id="UP000677234"/>
    </source>
</evidence>
<dbReference type="EMBL" id="CP073708">
    <property type="protein sequence ID" value="QUO43386.1"/>
    <property type="molecule type" value="Genomic_DNA"/>
</dbReference>
<keyword evidence="5" id="KW-1185">Reference proteome</keyword>
<gene>
    <name evidence="2" type="ORF">JD108_11085</name>
    <name evidence="3" type="ORF">KDJ56_10770</name>
</gene>
<dbReference type="Pfam" id="PF01842">
    <property type="entry name" value="ACT"/>
    <property type="match status" value="1"/>
</dbReference>
<reference evidence="3" key="2">
    <citation type="submission" date="2021-04" db="EMBL/GenBank/DDBJ databases">
        <title>Brevibacillus composti FJAT-54423, complete genome.</title>
        <authorList>
            <person name="Tang R."/>
        </authorList>
    </citation>
    <scope>NUCLEOTIDE SEQUENCE</scope>
    <source>
        <strain evidence="3">FJAT-54424</strain>
    </source>
</reference>
<evidence type="ECO:0000313" key="2">
    <source>
        <dbReference type="EMBL" id="QQE76359.1"/>
    </source>
</evidence>
<accession>A0A7T5EPG8</accession>
<dbReference type="SUPFAM" id="SSF55021">
    <property type="entry name" value="ACT-like"/>
    <property type="match status" value="1"/>
</dbReference>
<reference evidence="2 4" key="1">
    <citation type="submission" date="2020-12" db="EMBL/GenBank/DDBJ databases">
        <title>strain FJAT-54423T represents a novel species of the genus Brevibacillus.</title>
        <authorList>
            <person name="Tang R."/>
        </authorList>
    </citation>
    <scope>NUCLEOTIDE SEQUENCE [LARGE SCALE GENOMIC DNA]</scope>
    <source>
        <strain evidence="2 4">FJAT-54423</strain>
    </source>
</reference>
<evidence type="ECO:0000313" key="3">
    <source>
        <dbReference type="EMBL" id="QUO43386.1"/>
    </source>
</evidence>
<dbReference type="InterPro" id="IPR002912">
    <property type="entry name" value="ACT_dom"/>
</dbReference>
<protein>
    <submittedName>
        <fullName evidence="2">ACT domain-containing protein</fullName>
    </submittedName>
</protein>
<dbReference type="Proteomes" id="UP000677234">
    <property type="component" value="Chromosome"/>
</dbReference>
<dbReference type="Gene3D" id="3.30.70.260">
    <property type="match status" value="1"/>
</dbReference>